<feature type="DNA-binding region" description="H-T-H motif" evidence="4">
    <location>
        <begin position="34"/>
        <end position="53"/>
    </location>
</feature>
<dbReference type="GO" id="GO:0003677">
    <property type="term" value="F:DNA binding"/>
    <property type="evidence" value="ECO:0007669"/>
    <property type="project" value="UniProtKB-UniRule"/>
</dbReference>
<dbReference type="Gene3D" id="1.10.357.10">
    <property type="entry name" value="Tetracycline Repressor, domain 2"/>
    <property type="match status" value="1"/>
</dbReference>
<dbReference type="InterPro" id="IPR036271">
    <property type="entry name" value="Tet_transcr_reg_TetR-rel_C_sf"/>
</dbReference>
<reference evidence="6 7" key="1">
    <citation type="submission" date="2016-10" db="EMBL/GenBank/DDBJ databases">
        <authorList>
            <person name="de Groot N.N."/>
        </authorList>
    </citation>
    <scope>NUCLEOTIDE SEQUENCE [LARGE SCALE GENOMIC DNA]</scope>
    <source>
        <strain evidence="6 7">CGMCC 4.5739</strain>
    </source>
</reference>
<dbReference type="RefSeq" id="WP_093837227.1">
    <property type="nucleotide sequence ID" value="NZ_FOLM01000001.1"/>
</dbReference>
<keyword evidence="7" id="KW-1185">Reference proteome</keyword>
<accession>A0A1I1FW08</accession>
<dbReference type="PROSITE" id="PS50977">
    <property type="entry name" value="HTH_TETR_2"/>
    <property type="match status" value="1"/>
</dbReference>
<protein>
    <submittedName>
        <fullName evidence="6">DNA-binding transcriptional regulator, AcrR family</fullName>
    </submittedName>
</protein>
<dbReference type="OrthoDB" id="326421at2"/>
<dbReference type="SUPFAM" id="SSF46689">
    <property type="entry name" value="Homeodomain-like"/>
    <property type="match status" value="1"/>
</dbReference>
<dbReference type="AlphaFoldDB" id="A0A1I1FW08"/>
<keyword evidence="3" id="KW-0804">Transcription</keyword>
<evidence type="ECO:0000256" key="1">
    <source>
        <dbReference type="ARBA" id="ARBA00023015"/>
    </source>
</evidence>
<dbReference type="STRING" id="910347.SAMN05421773_101902"/>
<evidence type="ECO:0000313" key="6">
    <source>
        <dbReference type="EMBL" id="SFC03739.1"/>
    </source>
</evidence>
<keyword evidence="2 4" id="KW-0238">DNA-binding</keyword>
<dbReference type="PANTHER" id="PTHR47506">
    <property type="entry name" value="TRANSCRIPTIONAL REGULATORY PROTEIN"/>
    <property type="match status" value="1"/>
</dbReference>
<evidence type="ECO:0000256" key="2">
    <source>
        <dbReference type="ARBA" id="ARBA00023125"/>
    </source>
</evidence>
<dbReference type="Pfam" id="PF16925">
    <property type="entry name" value="TetR_C_13"/>
    <property type="match status" value="1"/>
</dbReference>
<dbReference type="InterPro" id="IPR001647">
    <property type="entry name" value="HTH_TetR"/>
</dbReference>
<dbReference type="SUPFAM" id="SSF48498">
    <property type="entry name" value="Tetracyclin repressor-like, C-terminal domain"/>
    <property type="match status" value="1"/>
</dbReference>
<evidence type="ECO:0000256" key="4">
    <source>
        <dbReference type="PROSITE-ProRule" id="PRU00335"/>
    </source>
</evidence>
<dbReference type="Pfam" id="PF00440">
    <property type="entry name" value="TetR_N"/>
    <property type="match status" value="1"/>
</dbReference>
<feature type="domain" description="HTH tetR-type" evidence="5">
    <location>
        <begin position="11"/>
        <end position="71"/>
    </location>
</feature>
<evidence type="ECO:0000313" key="7">
    <source>
        <dbReference type="Proteomes" id="UP000199207"/>
    </source>
</evidence>
<dbReference type="PANTHER" id="PTHR47506:SF6">
    <property type="entry name" value="HTH-TYPE TRANSCRIPTIONAL REPRESSOR NEMR"/>
    <property type="match status" value="1"/>
</dbReference>
<organism evidence="6 7">
    <name type="scientific">Streptomyces aidingensis</name>
    <dbReference type="NCBI Taxonomy" id="910347"/>
    <lineage>
        <taxon>Bacteria</taxon>
        <taxon>Bacillati</taxon>
        <taxon>Actinomycetota</taxon>
        <taxon>Actinomycetes</taxon>
        <taxon>Kitasatosporales</taxon>
        <taxon>Streptomycetaceae</taxon>
        <taxon>Streptomyces</taxon>
    </lineage>
</organism>
<dbReference type="InterPro" id="IPR011075">
    <property type="entry name" value="TetR_C"/>
</dbReference>
<dbReference type="InterPro" id="IPR009057">
    <property type="entry name" value="Homeodomain-like_sf"/>
</dbReference>
<evidence type="ECO:0000256" key="3">
    <source>
        <dbReference type="ARBA" id="ARBA00023163"/>
    </source>
</evidence>
<gene>
    <name evidence="6" type="ORF">SAMN05421773_101902</name>
</gene>
<name>A0A1I1FW08_9ACTN</name>
<dbReference type="EMBL" id="FOLM01000001">
    <property type="protein sequence ID" value="SFC03739.1"/>
    <property type="molecule type" value="Genomic_DNA"/>
</dbReference>
<sequence length="210" mass="22860">MSPRRSAAEARSTRERIIRRSVDVASLEGLEGLTIGRLAEDLGLSKSGLLGHFGSKEVLQLATLERASVIFNNEVWAPAADARPGLDRLHAVCAAWISYLERGVFPGGCLFVSSTFEYDGRGGPVRALLRRQFAVWRRRLAADVRTAVRRGELPAGSDPEQLVFELSGVMMSLNHALQLHGDSAAVVRARRAVHRLLDAACRPDGRPPSA</sequence>
<dbReference type="Gene3D" id="1.10.10.60">
    <property type="entry name" value="Homeodomain-like"/>
    <property type="match status" value="1"/>
</dbReference>
<dbReference type="Proteomes" id="UP000199207">
    <property type="component" value="Unassembled WGS sequence"/>
</dbReference>
<proteinExistence type="predicted"/>
<evidence type="ECO:0000259" key="5">
    <source>
        <dbReference type="PROSITE" id="PS50977"/>
    </source>
</evidence>
<keyword evidence="1" id="KW-0805">Transcription regulation</keyword>